<dbReference type="FunFam" id="3.40.50.300:FF:000127">
    <property type="entry name" value="Ribose import ATP-binding protein RbsA"/>
    <property type="match status" value="1"/>
</dbReference>
<dbReference type="GO" id="GO:0005886">
    <property type="term" value="C:plasma membrane"/>
    <property type="evidence" value="ECO:0007669"/>
    <property type="project" value="UniProtKB-SubCell"/>
</dbReference>
<dbReference type="SUPFAM" id="SSF52540">
    <property type="entry name" value="P-loop containing nucleoside triphosphate hydrolases"/>
    <property type="match status" value="2"/>
</dbReference>
<sequence length="545" mass="58391">MAAVTSTTGNTGSDTGLAMTGGSKPAQLEVRGVTKAFPGCLANDDISFRIEPGEIHALLGENGAGKSTLVKIIYGVLQADQGDLLWEGKPVTIHSPHDAREMGVGLVFQHFSLFETMTVLENIALAMNDVRDMAALRQQVIEVEKTYGLPLDPDRHVYTLSVGERQRIEIVRCLLQNPKLLILDEPTSVLTPQEVEKLFETLRRLADEGCAILYISHKLHEVKALCQKATVLRGGKVVGGCDPREETAKSMAEMMIGQKLTAPDRSGTRKFGDVRLDISDLSLISDEQFGTDLKGIGLKVRGGEIMGVAGVAGNGQNELFQALAGETEIIGTPDCIKIDGDPVAHFGPRRRRRLGAAFVPEERNGHGAVPDMSLSENGFLTAFRRMALSARGLIREVPTRSFADKIIKTFDVRTTGASAEAGSLSGGNLQKFIVGREILQDPGVLVISQPTWGVDAGAASAIHQALLDLAAKGTAVLVISQDLDEIFAICDQVVVMSEGKMSAPRPMADVSVEEIGLLMGGLHDLDGDVTLKTKELIEGDRVGQA</sequence>
<dbReference type="InterPro" id="IPR027417">
    <property type="entry name" value="P-loop_NTPase"/>
</dbReference>
<dbReference type="PANTHER" id="PTHR43790:SF4">
    <property type="entry name" value="GUANOSINE IMPORT ATP-BINDING PROTEIN NUPO"/>
    <property type="match status" value="1"/>
</dbReference>
<keyword evidence="8" id="KW-1278">Translocase</keyword>
<reference evidence="12 13" key="1">
    <citation type="submission" date="2014-07" db="EMBL/GenBank/DDBJ databases">
        <title>Draft genome sequence of Thalassospira xianhensis P-4 (MCCC 1A02616).</title>
        <authorList>
            <person name="Lai Q."/>
            <person name="Shao Z."/>
        </authorList>
    </citation>
    <scope>NUCLEOTIDE SEQUENCE [LARGE SCALE GENOMIC DNA]</scope>
    <source>
        <strain evidence="12 13">MCCC 1A02616</strain>
    </source>
</reference>
<dbReference type="Gene3D" id="3.40.50.300">
    <property type="entry name" value="P-loop containing nucleotide triphosphate hydrolases"/>
    <property type="match status" value="2"/>
</dbReference>
<accession>A0A367U9R6</accession>
<feature type="region of interest" description="Disordered" evidence="10">
    <location>
        <begin position="1"/>
        <end position="23"/>
    </location>
</feature>
<dbReference type="SMART" id="SM00382">
    <property type="entry name" value="AAA"/>
    <property type="match status" value="1"/>
</dbReference>
<keyword evidence="13" id="KW-1185">Reference proteome</keyword>
<keyword evidence="5" id="KW-0677">Repeat</keyword>
<feature type="compositionally biased region" description="Low complexity" evidence="10">
    <location>
        <begin position="1"/>
        <end position="16"/>
    </location>
</feature>
<evidence type="ECO:0000256" key="6">
    <source>
        <dbReference type="ARBA" id="ARBA00022741"/>
    </source>
</evidence>
<keyword evidence="7" id="KW-0067">ATP-binding</keyword>
<name>A0A367U9R6_9PROT</name>
<evidence type="ECO:0000256" key="5">
    <source>
        <dbReference type="ARBA" id="ARBA00022737"/>
    </source>
</evidence>
<keyword evidence="3" id="KW-1003">Cell membrane</keyword>
<protein>
    <submittedName>
        <fullName evidence="12">ABC transporter</fullName>
    </submittedName>
</protein>
<dbReference type="CDD" id="cd03216">
    <property type="entry name" value="ABC_Carb_Monos_I"/>
    <property type="match status" value="1"/>
</dbReference>
<dbReference type="GO" id="GO:0016887">
    <property type="term" value="F:ATP hydrolysis activity"/>
    <property type="evidence" value="ECO:0007669"/>
    <property type="project" value="InterPro"/>
</dbReference>
<feature type="domain" description="ABC transporter" evidence="11">
    <location>
        <begin position="276"/>
        <end position="523"/>
    </location>
</feature>
<evidence type="ECO:0000256" key="9">
    <source>
        <dbReference type="ARBA" id="ARBA00023136"/>
    </source>
</evidence>
<organism evidence="12 13">
    <name type="scientific">Thalassospira xianhensis MCCC 1A02616</name>
    <dbReference type="NCBI Taxonomy" id="1177929"/>
    <lineage>
        <taxon>Bacteria</taxon>
        <taxon>Pseudomonadati</taxon>
        <taxon>Pseudomonadota</taxon>
        <taxon>Alphaproteobacteria</taxon>
        <taxon>Rhodospirillales</taxon>
        <taxon>Thalassospiraceae</taxon>
        <taxon>Thalassospira</taxon>
    </lineage>
</organism>
<dbReference type="PROSITE" id="PS50893">
    <property type="entry name" value="ABC_TRANSPORTER_2"/>
    <property type="match status" value="2"/>
</dbReference>
<evidence type="ECO:0000256" key="7">
    <source>
        <dbReference type="ARBA" id="ARBA00022840"/>
    </source>
</evidence>
<gene>
    <name evidence="12" type="ORF">TH5_18225</name>
</gene>
<dbReference type="InterPro" id="IPR003593">
    <property type="entry name" value="AAA+_ATPase"/>
</dbReference>
<dbReference type="PANTHER" id="PTHR43790">
    <property type="entry name" value="CARBOHYDRATE TRANSPORT ATP-BINDING PROTEIN MG119-RELATED"/>
    <property type="match status" value="1"/>
</dbReference>
<dbReference type="GO" id="GO:0005524">
    <property type="term" value="F:ATP binding"/>
    <property type="evidence" value="ECO:0007669"/>
    <property type="project" value="UniProtKB-KW"/>
</dbReference>
<dbReference type="PROSITE" id="PS00211">
    <property type="entry name" value="ABC_TRANSPORTER_1"/>
    <property type="match status" value="2"/>
</dbReference>
<evidence type="ECO:0000256" key="8">
    <source>
        <dbReference type="ARBA" id="ARBA00022967"/>
    </source>
</evidence>
<dbReference type="InterPro" id="IPR017871">
    <property type="entry name" value="ABC_transporter-like_CS"/>
</dbReference>
<proteinExistence type="predicted"/>
<dbReference type="Proteomes" id="UP000252419">
    <property type="component" value="Unassembled WGS sequence"/>
</dbReference>
<comment type="caution">
    <text evidence="12">The sequence shown here is derived from an EMBL/GenBank/DDBJ whole genome shotgun (WGS) entry which is preliminary data.</text>
</comment>
<dbReference type="AlphaFoldDB" id="A0A367U9R6"/>
<feature type="domain" description="ABC transporter" evidence="11">
    <location>
        <begin position="28"/>
        <end position="259"/>
    </location>
</feature>
<keyword evidence="2" id="KW-0813">Transport</keyword>
<evidence type="ECO:0000256" key="10">
    <source>
        <dbReference type="SAM" id="MobiDB-lite"/>
    </source>
</evidence>
<dbReference type="EMBL" id="JPWA01000025">
    <property type="protein sequence ID" value="RCK04700.1"/>
    <property type="molecule type" value="Genomic_DNA"/>
</dbReference>
<evidence type="ECO:0000313" key="13">
    <source>
        <dbReference type="Proteomes" id="UP000252419"/>
    </source>
</evidence>
<keyword evidence="4" id="KW-0762">Sugar transport</keyword>
<dbReference type="InterPro" id="IPR003439">
    <property type="entry name" value="ABC_transporter-like_ATP-bd"/>
</dbReference>
<keyword evidence="6" id="KW-0547">Nucleotide-binding</keyword>
<keyword evidence="9" id="KW-0472">Membrane</keyword>
<evidence type="ECO:0000256" key="4">
    <source>
        <dbReference type="ARBA" id="ARBA00022597"/>
    </source>
</evidence>
<dbReference type="CDD" id="cd03215">
    <property type="entry name" value="ABC_Carb_Monos_II"/>
    <property type="match status" value="1"/>
</dbReference>
<evidence type="ECO:0000256" key="1">
    <source>
        <dbReference type="ARBA" id="ARBA00004202"/>
    </source>
</evidence>
<dbReference type="InterPro" id="IPR050107">
    <property type="entry name" value="ABC_carbohydrate_import_ATPase"/>
</dbReference>
<evidence type="ECO:0000256" key="3">
    <source>
        <dbReference type="ARBA" id="ARBA00022475"/>
    </source>
</evidence>
<dbReference type="Pfam" id="PF00005">
    <property type="entry name" value="ABC_tran"/>
    <property type="match status" value="2"/>
</dbReference>
<evidence type="ECO:0000259" key="11">
    <source>
        <dbReference type="PROSITE" id="PS50893"/>
    </source>
</evidence>
<evidence type="ECO:0000256" key="2">
    <source>
        <dbReference type="ARBA" id="ARBA00022448"/>
    </source>
</evidence>
<evidence type="ECO:0000313" key="12">
    <source>
        <dbReference type="EMBL" id="RCK04700.1"/>
    </source>
</evidence>
<comment type="subcellular location">
    <subcellularLocation>
        <location evidence="1">Cell membrane</location>
        <topology evidence="1">Peripheral membrane protein</topology>
    </subcellularLocation>
</comment>